<accession>A0A3G5AFH9</accession>
<organism evidence="2">
    <name type="scientific">Satyrvirus sp</name>
    <dbReference type="NCBI Taxonomy" id="2487771"/>
    <lineage>
        <taxon>Viruses</taxon>
        <taxon>Varidnaviria</taxon>
        <taxon>Bamfordvirae</taxon>
        <taxon>Nucleocytoviricota</taxon>
        <taxon>Megaviricetes</taxon>
        <taxon>Imitervirales</taxon>
        <taxon>Mimiviridae</taxon>
        <taxon>Megamimivirinae</taxon>
    </lineage>
</organism>
<dbReference type="Gene3D" id="3.60.21.10">
    <property type="match status" value="1"/>
</dbReference>
<reference evidence="2" key="1">
    <citation type="submission" date="2018-10" db="EMBL/GenBank/DDBJ databases">
        <title>Hidden diversity of soil giant viruses.</title>
        <authorList>
            <person name="Schulz F."/>
            <person name="Alteio L."/>
            <person name="Goudeau D."/>
            <person name="Ryan E.M."/>
            <person name="Malmstrom R.R."/>
            <person name="Blanchard J."/>
            <person name="Woyke T."/>
        </authorList>
    </citation>
    <scope>NUCLEOTIDE SEQUENCE</scope>
    <source>
        <strain evidence="2">SAV1</strain>
    </source>
</reference>
<dbReference type="EMBL" id="MK072438">
    <property type="protein sequence ID" value="AYV85031.1"/>
    <property type="molecule type" value="Genomic_DNA"/>
</dbReference>
<dbReference type="GO" id="GO:0016787">
    <property type="term" value="F:hydrolase activity"/>
    <property type="evidence" value="ECO:0007669"/>
    <property type="project" value="InterPro"/>
</dbReference>
<protein>
    <recommendedName>
        <fullName evidence="1">Calcineurin-like phosphoesterase domain-containing protein</fullName>
    </recommendedName>
</protein>
<dbReference type="InterPro" id="IPR004843">
    <property type="entry name" value="Calcineurin-like_PHP"/>
</dbReference>
<dbReference type="SUPFAM" id="SSF56300">
    <property type="entry name" value="Metallo-dependent phosphatases"/>
    <property type="match status" value="1"/>
</dbReference>
<feature type="domain" description="Calcineurin-like phosphoesterase" evidence="1">
    <location>
        <begin position="38"/>
        <end position="301"/>
    </location>
</feature>
<dbReference type="InterPro" id="IPR029052">
    <property type="entry name" value="Metallo-depent_PP-like"/>
</dbReference>
<dbReference type="Pfam" id="PF00149">
    <property type="entry name" value="Metallophos"/>
    <property type="match status" value="1"/>
</dbReference>
<dbReference type="PANTHER" id="PTHR46546">
    <property type="entry name" value="SHEWANELLA-LIKE PROTEIN PHOSPHATASE 1"/>
    <property type="match status" value="1"/>
</dbReference>
<dbReference type="PANTHER" id="PTHR46546:SF4">
    <property type="entry name" value="SHEWANELLA-LIKE PROTEIN PHOSPHATASE 1"/>
    <property type="match status" value="1"/>
</dbReference>
<evidence type="ECO:0000313" key="2">
    <source>
        <dbReference type="EMBL" id="AYV85031.1"/>
    </source>
</evidence>
<proteinExistence type="predicted"/>
<evidence type="ECO:0000259" key="1">
    <source>
        <dbReference type="Pfam" id="PF00149"/>
    </source>
</evidence>
<gene>
    <name evidence="2" type="ORF">Satyrvirus2_42</name>
</gene>
<sequence length="392" mass="44618">MATAKKYKINNELFEEKDFLKDCPDSKFIPTNLPAVKRIIAIGDIHGDVNLARRSLKLANLIDDDDNWVANPPDTVVVQVGDQIDSCRPIKNVYDCHNQRHSYDVPEDMAVVKFFNDMQKKAEKVGGAVYSLLGNHELMNAQGNFDYVSYSNFYEFDYKADDGNIYQGPEGRKRAFKPGGPVSKLFACDRKSVLVIGSTMFIHAGILPILAEKLEYLNIDGRSKLRYLNSVVRKWLLHKLSEISKDDASMFIGNMILSPFWTRIYGQIPENTSLESNECFTSVKKTFEVFKIGKIVVGHTPQLFTNNDGINGTCYGKDGEKNLYRIDGGFSKAFQIFGSKYLVQVLEIINDQEFRIITDTYMDEYGKKETISINESQMPNVSYIYSQNRIRT</sequence>
<name>A0A3G5AFH9_9VIRU</name>